<dbReference type="RefSeq" id="WP_342884570.1">
    <property type="nucleotide sequence ID" value="NZ_JBBMQU010000052.1"/>
</dbReference>
<organism evidence="2 3">
    <name type="scientific">Pseudoalteromonas neustonica</name>
    <dbReference type="NCBI Taxonomy" id="1840331"/>
    <lineage>
        <taxon>Bacteria</taxon>
        <taxon>Pseudomonadati</taxon>
        <taxon>Pseudomonadota</taxon>
        <taxon>Gammaproteobacteria</taxon>
        <taxon>Alteromonadales</taxon>
        <taxon>Pseudoalteromonadaceae</taxon>
        <taxon>Pseudoalteromonas</taxon>
    </lineage>
</organism>
<dbReference type="InterPro" id="IPR014914">
    <property type="entry name" value="RES_dom"/>
</dbReference>
<keyword evidence="3" id="KW-1185">Reference proteome</keyword>
<accession>A0ABU9U739</accession>
<evidence type="ECO:0000313" key="3">
    <source>
        <dbReference type="Proteomes" id="UP001388366"/>
    </source>
</evidence>
<evidence type="ECO:0000313" key="2">
    <source>
        <dbReference type="EMBL" id="MEM5552855.1"/>
    </source>
</evidence>
<proteinExistence type="predicted"/>
<protein>
    <submittedName>
        <fullName evidence="2">RES family NAD+ phosphorylase</fullName>
    </submittedName>
</protein>
<sequence length="244" mass="27778">MSFKSWRSYSGFASKTSARPQEPLDNDSREFLASILDTCKSKVRKLSAGTIVWRAQTGRPNYVASPDFCIDERVPYTFKRMKPDAEHSSDGRANTKGIPCLYVAADAETAIHEIRPWPSLVVSLGKLKLVRDLKFIDFSESSGSEQFPYFFFNEPSADERIKAVWAAMDFAFSWPVAESDPESEYVPTQIISKFIKSKGYDGIIYKSSITKGRNYVLFNLNDAEIVQCDLFEVTKVKFDFEKLY</sequence>
<reference evidence="2 3" key="1">
    <citation type="submission" date="2024-03" db="EMBL/GenBank/DDBJ databases">
        <title>Community enrichment and isolation of bacterial strains for fucoidan degradation.</title>
        <authorList>
            <person name="Sichert A."/>
        </authorList>
    </citation>
    <scope>NUCLEOTIDE SEQUENCE [LARGE SCALE GENOMIC DNA]</scope>
    <source>
        <strain evidence="2 3">AS81</strain>
    </source>
</reference>
<dbReference type="EMBL" id="JBBMQU010000052">
    <property type="protein sequence ID" value="MEM5552855.1"/>
    <property type="molecule type" value="Genomic_DNA"/>
</dbReference>
<dbReference type="Pfam" id="PF08808">
    <property type="entry name" value="RES"/>
    <property type="match status" value="1"/>
</dbReference>
<dbReference type="SMART" id="SM00953">
    <property type="entry name" value="RES"/>
    <property type="match status" value="1"/>
</dbReference>
<feature type="domain" description="RES" evidence="1">
    <location>
        <begin position="78"/>
        <end position="228"/>
    </location>
</feature>
<comment type="caution">
    <text evidence="2">The sequence shown here is derived from an EMBL/GenBank/DDBJ whole genome shotgun (WGS) entry which is preliminary data.</text>
</comment>
<dbReference type="Proteomes" id="UP001388366">
    <property type="component" value="Unassembled WGS sequence"/>
</dbReference>
<name>A0ABU9U739_9GAMM</name>
<gene>
    <name evidence="2" type="ORF">WNY63_19210</name>
</gene>
<evidence type="ECO:0000259" key="1">
    <source>
        <dbReference type="SMART" id="SM00953"/>
    </source>
</evidence>